<feature type="chain" id="PRO_5005488592" description="ShKT domain-containing protein" evidence="2">
    <location>
        <begin position="29"/>
        <end position="155"/>
    </location>
</feature>
<reference evidence="4" key="1">
    <citation type="submission" date="2014-05" db="EMBL/GenBank/DDBJ databases">
        <authorList>
            <person name="Chronopoulou M."/>
        </authorList>
    </citation>
    <scope>NUCLEOTIDE SEQUENCE</scope>
    <source>
        <tissue evidence="4">Whole organism</tissue>
    </source>
</reference>
<dbReference type="OrthoDB" id="6101366at2759"/>
<feature type="non-terminal residue" evidence="4">
    <location>
        <position position="1"/>
    </location>
</feature>
<accession>A0A0K2UDI4</accession>
<evidence type="ECO:0000256" key="2">
    <source>
        <dbReference type="SAM" id="SignalP"/>
    </source>
</evidence>
<dbReference type="AlphaFoldDB" id="A0A0K2UDI4"/>
<sequence>GNHSYFDISNNMWKFLLLVGFFVISIDSQMTKVTTGPMVKTTVAIKSSTTTPSKTTPPSSSTSTSQATTLSPTTSSITTTAPKVCCDLFPRFCKTIHSCRSYRAKKYCPKTCGRCRPVTKKPCNNRWGYWCQYYRNYCNYYKVRKNCRKTCRRCH</sequence>
<feature type="domain" description="ShKT" evidence="3">
    <location>
        <begin position="84"/>
        <end position="116"/>
    </location>
</feature>
<organism evidence="4">
    <name type="scientific">Lepeophtheirus salmonis</name>
    <name type="common">Salmon louse</name>
    <name type="synonym">Caligus salmonis</name>
    <dbReference type="NCBI Taxonomy" id="72036"/>
    <lineage>
        <taxon>Eukaryota</taxon>
        <taxon>Metazoa</taxon>
        <taxon>Ecdysozoa</taxon>
        <taxon>Arthropoda</taxon>
        <taxon>Crustacea</taxon>
        <taxon>Multicrustacea</taxon>
        <taxon>Hexanauplia</taxon>
        <taxon>Copepoda</taxon>
        <taxon>Siphonostomatoida</taxon>
        <taxon>Caligidae</taxon>
        <taxon>Lepeophtheirus</taxon>
    </lineage>
</organism>
<feature type="signal peptide" evidence="2">
    <location>
        <begin position="1"/>
        <end position="28"/>
    </location>
</feature>
<dbReference type="InterPro" id="IPR003582">
    <property type="entry name" value="ShKT_dom"/>
</dbReference>
<dbReference type="EMBL" id="HACA01018947">
    <property type="protein sequence ID" value="CDW36308.1"/>
    <property type="molecule type" value="Transcribed_RNA"/>
</dbReference>
<feature type="domain" description="ShKT" evidence="3">
    <location>
        <begin position="122"/>
        <end position="155"/>
    </location>
</feature>
<dbReference type="SMART" id="SM00254">
    <property type="entry name" value="ShKT"/>
    <property type="match status" value="2"/>
</dbReference>
<evidence type="ECO:0000259" key="3">
    <source>
        <dbReference type="SMART" id="SM00254"/>
    </source>
</evidence>
<evidence type="ECO:0000313" key="4">
    <source>
        <dbReference type="EMBL" id="CDW36308.1"/>
    </source>
</evidence>
<protein>
    <recommendedName>
        <fullName evidence="3">ShKT domain-containing protein</fullName>
    </recommendedName>
</protein>
<proteinExistence type="predicted"/>
<feature type="region of interest" description="Disordered" evidence="1">
    <location>
        <begin position="47"/>
        <end position="75"/>
    </location>
</feature>
<name>A0A0K2UDI4_LEPSM</name>
<keyword evidence="2" id="KW-0732">Signal</keyword>
<evidence type="ECO:0000256" key="1">
    <source>
        <dbReference type="SAM" id="MobiDB-lite"/>
    </source>
</evidence>